<proteinExistence type="predicted"/>
<feature type="region of interest" description="Disordered" evidence="1">
    <location>
        <begin position="1"/>
        <end position="63"/>
    </location>
</feature>
<protein>
    <recommendedName>
        <fullName evidence="2">ASX DEUBAD domain-containing protein</fullName>
    </recommendedName>
</protein>
<feature type="non-terminal residue" evidence="3">
    <location>
        <position position="178"/>
    </location>
</feature>
<dbReference type="Pfam" id="PF13919">
    <property type="entry name" value="ASXH"/>
    <property type="match status" value="1"/>
</dbReference>
<keyword evidence="4" id="KW-1185">Reference proteome</keyword>
<feature type="compositionally biased region" description="Basic and acidic residues" evidence="1">
    <location>
        <begin position="42"/>
        <end position="53"/>
    </location>
</feature>
<dbReference type="GO" id="GO:0003682">
    <property type="term" value="F:chromatin binding"/>
    <property type="evidence" value="ECO:0007669"/>
    <property type="project" value="TreeGrafter"/>
</dbReference>
<feature type="compositionally biased region" description="Polar residues" evidence="1">
    <location>
        <begin position="1"/>
        <end position="12"/>
    </location>
</feature>
<evidence type="ECO:0000313" key="3">
    <source>
        <dbReference type="EMBL" id="KAJ9579899.1"/>
    </source>
</evidence>
<evidence type="ECO:0000259" key="2">
    <source>
        <dbReference type="Pfam" id="PF13919"/>
    </source>
</evidence>
<evidence type="ECO:0000256" key="1">
    <source>
        <dbReference type="SAM" id="MobiDB-lite"/>
    </source>
</evidence>
<comment type="caution">
    <text evidence="3">The sequence shown here is derived from an EMBL/GenBank/DDBJ whole genome shotgun (WGS) entry which is preliminary data.</text>
</comment>
<dbReference type="GO" id="GO:0009887">
    <property type="term" value="P:animal organ morphogenesis"/>
    <property type="evidence" value="ECO:0007669"/>
    <property type="project" value="TreeGrafter"/>
</dbReference>
<organism evidence="3 4">
    <name type="scientific">Diploptera punctata</name>
    <name type="common">Pacific beetle cockroach</name>
    <dbReference type="NCBI Taxonomy" id="6984"/>
    <lineage>
        <taxon>Eukaryota</taxon>
        <taxon>Metazoa</taxon>
        <taxon>Ecdysozoa</taxon>
        <taxon>Arthropoda</taxon>
        <taxon>Hexapoda</taxon>
        <taxon>Insecta</taxon>
        <taxon>Pterygota</taxon>
        <taxon>Neoptera</taxon>
        <taxon>Polyneoptera</taxon>
        <taxon>Dictyoptera</taxon>
        <taxon>Blattodea</taxon>
        <taxon>Blaberoidea</taxon>
        <taxon>Blaberidae</taxon>
        <taxon>Diplopterinae</taxon>
        <taxon>Diploptera</taxon>
    </lineage>
</organism>
<dbReference type="InterPro" id="IPR024811">
    <property type="entry name" value="ASX/ASX-like"/>
</dbReference>
<feature type="domain" description="ASX DEUBAD" evidence="2">
    <location>
        <begin position="88"/>
        <end position="176"/>
    </location>
</feature>
<gene>
    <name evidence="3" type="ORF">L9F63_004432</name>
</gene>
<reference evidence="3" key="2">
    <citation type="submission" date="2023-05" db="EMBL/GenBank/DDBJ databases">
        <authorList>
            <person name="Fouks B."/>
        </authorList>
    </citation>
    <scope>NUCLEOTIDE SEQUENCE</scope>
    <source>
        <strain evidence="3">Stay&amp;Tobe</strain>
        <tissue evidence="3">Testes</tissue>
    </source>
</reference>
<dbReference type="AlphaFoldDB" id="A0AAD8E7S7"/>
<dbReference type="InterPro" id="IPR028020">
    <property type="entry name" value="ASX_DEUBAD_dom"/>
</dbReference>
<dbReference type="GO" id="GO:0035517">
    <property type="term" value="C:PR-DUB complex"/>
    <property type="evidence" value="ECO:0007669"/>
    <property type="project" value="TreeGrafter"/>
</dbReference>
<dbReference type="EMBL" id="JASPKZ010008368">
    <property type="protein sequence ID" value="KAJ9579899.1"/>
    <property type="molecule type" value="Genomic_DNA"/>
</dbReference>
<evidence type="ECO:0000313" key="4">
    <source>
        <dbReference type="Proteomes" id="UP001233999"/>
    </source>
</evidence>
<dbReference type="GO" id="GO:0045944">
    <property type="term" value="P:positive regulation of transcription by RNA polymerase II"/>
    <property type="evidence" value="ECO:0007669"/>
    <property type="project" value="TreeGrafter"/>
</dbReference>
<sequence length="178" mass="19682">QESNKACFATQQAKRRRKNTTIASGNSAPLPRIVVKSLPPQPEDKDKEKEIKDSPNNVSPKPATMREVLASIPGFSIKPRKRSTKKLSAAAQLEQTKEGCIDLETPDSILVNTNLRALLNKHTFSSLPPLYQYKLVQLLPDVDRPGATGQPDSSLRLSTSGLNNEFFARACLEWRETG</sequence>
<name>A0AAD8E7S7_DIPPU</name>
<reference evidence="3" key="1">
    <citation type="journal article" date="2023" name="IScience">
        <title>Live-bearing cockroach genome reveals convergent evolutionary mechanisms linked to viviparity in insects and beyond.</title>
        <authorList>
            <person name="Fouks B."/>
            <person name="Harrison M.C."/>
            <person name="Mikhailova A.A."/>
            <person name="Marchal E."/>
            <person name="English S."/>
            <person name="Carruthers M."/>
            <person name="Jennings E.C."/>
            <person name="Chiamaka E.L."/>
            <person name="Frigard R.A."/>
            <person name="Pippel M."/>
            <person name="Attardo G.M."/>
            <person name="Benoit J.B."/>
            <person name="Bornberg-Bauer E."/>
            <person name="Tobe S.S."/>
        </authorList>
    </citation>
    <scope>NUCLEOTIDE SEQUENCE</scope>
    <source>
        <strain evidence="3">Stay&amp;Tobe</strain>
    </source>
</reference>
<dbReference type="PANTHER" id="PTHR13578:SF20">
    <property type="entry name" value="POLYCOMB PROTEIN ASX"/>
    <property type="match status" value="1"/>
</dbReference>
<dbReference type="Proteomes" id="UP001233999">
    <property type="component" value="Unassembled WGS sequence"/>
</dbReference>
<dbReference type="PANTHER" id="PTHR13578">
    <property type="entry name" value="ADDITIONAL SEX COMBS LIKE PROTEIN ASXL"/>
    <property type="match status" value="1"/>
</dbReference>
<accession>A0AAD8E7S7</accession>